<keyword evidence="5" id="KW-1185">Reference proteome</keyword>
<dbReference type="InterPro" id="IPR042171">
    <property type="entry name" value="Acyl-CoA_hotdog"/>
</dbReference>
<dbReference type="InterPro" id="IPR029069">
    <property type="entry name" value="HotDog_dom_sf"/>
</dbReference>
<feature type="domain" description="Acyl-CoA thioesterase-like C-terminal" evidence="3">
    <location>
        <begin position="440"/>
        <end position="573"/>
    </location>
</feature>
<evidence type="ECO:0000259" key="2">
    <source>
        <dbReference type="Pfam" id="PF13622"/>
    </source>
</evidence>
<comment type="caution">
    <text evidence="4">The sequence shown here is derived from an EMBL/GenBank/DDBJ whole genome shotgun (WGS) entry which is preliminary data.</text>
</comment>
<protein>
    <recommendedName>
        <fullName evidence="6">Thioesterase family protein</fullName>
    </recommendedName>
</protein>
<name>A0A2A2AAM7_9BURK</name>
<dbReference type="EMBL" id="NSJB01000013">
    <property type="protein sequence ID" value="PAT35590.1"/>
    <property type="molecule type" value="Genomic_DNA"/>
</dbReference>
<dbReference type="Proteomes" id="UP000218054">
    <property type="component" value="Unassembled WGS sequence"/>
</dbReference>
<accession>A0A2A2AAM7</accession>
<feature type="region of interest" description="Disordered" evidence="1">
    <location>
        <begin position="579"/>
        <end position="605"/>
    </location>
</feature>
<evidence type="ECO:0000313" key="5">
    <source>
        <dbReference type="Proteomes" id="UP000218054"/>
    </source>
</evidence>
<gene>
    <name evidence="4" type="ORF">CK625_12120</name>
</gene>
<dbReference type="SUPFAM" id="SSF54637">
    <property type="entry name" value="Thioesterase/thiol ester dehydrase-isomerase"/>
    <property type="match status" value="2"/>
</dbReference>
<dbReference type="Pfam" id="PF13622">
    <property type="entry name" value="4HBT_3"/>
    <property type="match status" value="1"/>
</dbReference>
<evidence type="ECO:0000256" key="1">
    <source>
        <dbReference type="SAM" id="MobiDB-lite"/>
    </source>
</evidence>
<dbReference type="Pfam" id="PF20789">
    <property type="entry name" value="4HBT_3C"/>
    <property type="match status" value="1"/>
</dbReference>
<feature type="region of interest" description="Disordered" evidence="1">
    <location>
        <begin position="105"/>
        <end position="178"/>
    </location>
</feature>
<dbReference type="InterPro" id="IPR049449">
    <property type="entry name" value="TesB_ACOT8-like_N"/>
</dbReference>
<dbReference type="AlphaFoldDB" id="A0A2A2AAM7"/>
<dbReference type="InterPro" id="IPR049450">
    <property type="entry name" value="ACOT8-like_C"/>
</dbReference>
<feature type="region of interest" description="Disordered" evidence="1">
    <location>
        <begin position="13"/>
        <end position="38"/>
    </location>
</feature>
<evidence type="ECO:0008006" key="6">
    <source>
        <dbReference type="Google" id="ProtNLM"/>
    </source>
</evidence>
<dbReference type="Gene3D" id="2.40.160.210">
    <property type="entry name" value="Acyl-CoA thioesterase, double hotdog domain"/>
    <property type="match status" value="1"/>
</dbReference>
<proteinExistence type="predicted"/>
<feature type="compositionally biased region" description="Basic residues" evidence="1">
    <location>
        <begin position="13"/>
        <end position="24"/>
    </location>
</feature>
<organism evidence="4 5">
    <name type="scientific">Vandammella animalimorsus</name>
    <dbReference type="NCBI Taxonomy" id="2029117"/>
    <lineage>
        <taxon>Bacteria</taxon>
        <taxon>Pseudomonadati</taxon>
        <taxon>Pseudomonadota</taxon>
        <taxon>Betaproteobacteria</taxon>
        <taxon>Burkholderiales</taxon>
        <taxon>Comamonadaceae</taxon>
        <taxon>Vandammella</taxon>
    </lineage>
</organism>
<feature type="compositionally biased region" description="Basic and acidic residues" evidence="1">
    <location>
        <begin position="157"/>
        <end position="171"/>
    </location>
</feature>
<sequence>MRRMRHAQALHQRAWRHAQRRVHAPRQGSGRYGRSARQLGQRDLPLQVAEDELLGLLHRRVANAQMLHHHVARLAGAAVEQQIAGHALRQRRAGHARDDGQHQIGMGEGRAGRQHAGGLHHHPLGLQRHGGKAAREGRAQPPRRGRALAIEQPRLGQQERGRARSGQHDLPVRSARQPRCSPAAFIAGQPKPHRGFSGRKPAGHHQHVRRAHAAQLQRAIDRNAAPGARAHRPPIERDHALAQQPRSMRRSGPMPACQLRGRGHDVHANAQAAFRDAVKNQMRNHFVKYRPNIVILATSQLAVNRLALRPMKPIDQNPQNSQIAHIHARSTPGAQLQLDPSWWGFGGLHGGLALSLLVAAMQASAQGRALQQVSGRFRRALRSAFTLQVPEPAHGKTVSWLDAHAIEQGQAALSASAVFAQAGPPCAQPIAPPMPDVPPPAQCPLFQVPEQFVPFARHTEIRPVGHARPYSGAAEPQLMAWLRITDDELPPDAARLVVLMDALAPSYGAMLHALQPLPTVTFSVTPGSGLAQADSPWVLLHARTDVCHSQGWLLERLHAWAPGGAHLGSAEQLRVLQPPAPQAAPDAQTAARGQGTAHPTATGVA</sequence>
<evidence type="ECO:0000313" key="4">
    <source>
        <dbReference type="EMBL" id="PAT35590.1"/>
    </source>
</evidence>
<reference evidence="4 5" key="1">
    <citation type="submission" date="2017-08" db="EMBL/GenBank/DDBJ databases">
        <title>WGS of Clinical strains of the CDC Group NO-1 linked to zoonotic infections in humans.</title>
        <authorList>
            <person name="Bernier A.-M."/>
            <person name="Bernard K."/>
        </authorList>
    </citation>
    <scope>NUCLEOTIDE SEQUENCE [LARGE SCALE GENOMIC DNA]</scope>
    <source>
        <strain evidence="4 5">NML00-0135</strain>
    </source>
</reference>
<evidence type="ECO:0000259" key="3">
    <source>
        <dbReference type="Pfam" id="PF20789"/>
    </source>
</evidence>
<feature type="domain" description="Acyl-CoA thioesterase-like N-terminal HotDog" evidence="2">
    <location>
        <begin position="340"/>
        <end position="420"/>
    </location>
</feature>
<feature type="region of interest" description="Disordered" evidence="1">
    <location>
        <begin position="225"/>
        <end position="253"/>
    </location>
</feature>